<dbReference type="Pfam" id="PF12770">
    <property type="entry name" value="CHAT"/>
    <property type="match status" value="1"/>
</dbReference>
<name>A0ABV1VNQ2_9ACTN</name>
<evidence type="ECO:0000313" key="3">
    <source>
        <dbReference type="EMBL" id="MER6907696.1"/>
    </source>
</evidence>
<dbReference type="SUPFAM" id="SSF48452">
    <property type="entry name" value="TPR-like"/>
    <property type="match status" value="1"/>
</dbReference>
<reference evidence="3 4" key="1">
    <citation type="submission" date="2024-06" db="EMBL/GenBank/DDBJ databases">
        <title>The Natural Products Discovery Center: Release of the First 8490 Sequenced Strains for Exploring Actinobacteria Biosynthetic Diversity.</title>
        <authorList>
            <person name="Kalkreuter E."/>
            <person name="Kautsar S.A."/>
            <person name="Yang D."/>
            <person name="Bader C.D."/>
            <person name="Teijaro C.N."/>
            <person name="Fluegel L."/>
            <person name="Davis C.M."/>
            <person name="Simpson J.R."/>
            <person name="Lauterbach L."/>
            <person name="Steele A.D."/>
            <person name="Gui C."/>
            <person name="Meng S."/>
            <person name="Li G."/>
            <person name="Viehrig K."/>
            <person name="Ye F."/>
            <person name="Su P."/>
            <person name="Kiefer A.F."/>
            <person name="Nichols A."/>
            <person name="Cepeda A.J."/>
            <person name="Yan W."/>
            <person name="Fan B."/>
            <person name="Jiang Y."/>
            <person name="Adhikari A."/>
            <person name="Zheng C.-J."/>
            <person name="Schuster L."/>
            <person name="Cowan T.M."/>
            <person name="Smanski M.J."/>
            <person name="Chevrette M.G."/>
            <person name="De Carvalho L.P.S."/>
            <person name="Shen B."/>
        </authorList>
    </citation>
    <scope>NUCLEOTIDE SEQUENCE [LARGE SCALE GENOMIC DNA]</scope>
    <source>
        <strain evidence="3 4">NPDC000632</strain>
    </source>
</reference>
<keyword evidence="4" id="KW-1185">Reference proteome</keyword>
<protein>
    <submittedName>
        <fullName evidence="3">CHAT domain-containing protein</fullName>
    </submittedName>
</protein>
<dbReference type="InterPro" id="IPR011990">
    <property type="entry name" value="TPR-like_helical_dom_sf"/>
</dbReference>
<evidence type="ECO:0000256" key="1">
    <source>
        <dbReference type="SAM" id="MobiDB-lite"/>
    </source>
</evidence>
<organism evidence="3 4">
    <name type="scientific">Streptomyces flaveolus</name>
    <dbReference type="NCBI Taxonomy" id="67297"/>
    <lineage>
        <taxon>Bacteria</taxon>
        <taxon>Bacillati</taxon>
        <taxon>Actinomycetota</taxon>
        <taxon>Actinomycetes</taxon>
        <taxon>Kitasatosporales</taxon>
        <taxon>Streptomycetaceae</taxon>
        <taxon>Streptomyces</taxon>
    </lineage>
</organism>
<evidence type="ECO:0000313" key="4">
    <source>
        <dbReference type="Proteomes" id="UP001490330"/>
    </source>
</evidence>
<proteinExistence type="predicted"/>
<feature type="region of interest" description="Disordered" evidence="1">
    <location>
        <begin position="850"/>
        <end position="878"/>
    </location>
</feature>
<comment type="caution">
    <text evidence="3">The sequence shown here is derived from an EMBL/GenBank/DDBJ whole genome shotgun (WGS) entry which is preliminary data.</text>
</comment>
<dbReference type="EMBL" id="JBEPCV010000035">
    <property type="protein sequence ID" value="MER6907696.1"/>
    <property type="molecule type" value="Genomic_DNA"/>
</dbReference>
<dbReference type="InterPro" id="IPR024983">
    <property type="entry name" value="CHAT_dom"/>
</dbReference>
<feature type="compositionally biased region" description="Basic and acidic residues" evidence="1">
    <location>
        <begin position="850"/>
        <end position="862"/>
    </location>
</feature>
<accession>A0ABV1VNQ2</accession>
<feature type="domain" description="CHAT" evidence="2">
    <location>
        <begin position="992"/>
        <end position="1272"/>
    </location>
</feature>
<gene>
    <name evidence="3" type="ORF">ABT322_29015</name>
</gene>
<dbReference type="Proteomes" id="UP001490330">
    <property type="component" value="Unassembled WGS sequence"/>
</dbReference>
<dbReference type="Gene3D" id="1.25.40.10">
    <property type="entry name" value="Tetratricopeptide repeat domain"/>
    <property type="match status" value="3"/>
</dbReference>
<sequence length="1273" mass="134769">MRDDRDRFVQAVSARLARAGTAATGADPDVVFGPAADAELRALLRATDPRTDLEARHVAGWLCVARASATSGVEGSIHGAMAGTLLFPVWVADPRLVPPQLAAGFAAADPADLPDPADADGVAEWSAQCAASLIAAEGRQHRPPRDATEDDLRLYALAERVSASAPSREVLLATAVAAGSLAVLATPEDDPAYGARIADLTHALSLRERDGAEAGPDTELLLTHRTLKALPGHSPDRLPALSNLGIQLLDRFQRAHDPEDLYDAAGIARDVLAQLPAGSPHLAHCLSTLGATLLALRNREGGTVEECDEVVDLFRRAAPGDPKGPAAAGINLGLALVLRYQRAGRPHDLHEAVAVFTEALNAAQDPEQGVGIRAALGNALRARYALSGDPADLDAAISHLSAVAAVSTQATPRTATRLLAPAMALHARYRLDPEGNRADLAEALAFLRRAESLLPPGHPERPVTLCDLGLVLSDSYQHSGRPAELNEAIEALREGVALTPDGHEVLGVRLLNLGMALGLRHGLSGDGEDLREAQECRHRAGRLPGMGRAHRATLLGSTGISVMTGFERAPDPAARLDEAVALFRQALALTPADDPLLPRRRHNLAMALMARCERAWRPGDVREARRLADAVVAALPGDSPELPAALTVAADSRLSGLGSLVSPGARAEAVDLLRRAVEVTPPGHARRALRLTNLGAVLRDRSTGRSRDADLAEAAEVFRTAALERQCPPSERLNAARACGDLWAELGVWDRALDGYVRAVDLLHSVAPRHLLRDDQELLLGRTVGLGAAAAACAVRCGRPGLAVGLLEQARGVLLSHAFDADSDLTRLREKAPGLADRFEELRAALDTATEGRERLSEEFTDRVPGGPAHPSRAADARADRRQRLAAEWQELTRRIRAEHPGLGLLRPVREWDESELRATAAAGPVVLVNVSPYGSDALVVTGRSVDAVPLPGLDARTTAAHREAFEEALVRIETPGTSRKHARRAQQVVRDTLDWLWRTVTGPVLDHLGLPARPAGPWPRVWWSPGGALGTLPLHAAAPTGGVSGALDRVTSSYTPTLRALHHARQRVARPAGTMTLVVGVAEAAGAAPLPGARRETEHLAGLLPGAAVLADTAATRSAVVSALPRHAHAHFACHALSDLERPSESRLVLHDATERPLTVRDLARLRLPSARLAYLSACDTLRSSPELADEAVHIVSALQMAGFPHVVGSLWHVVDAIGAEVARGVYEALHTGGGSLDVARTAGALHATVRALRDLYPETPSLWACQVHAGP</sequence>
<dbReference type="RefSeq" id="WP_350721539.1">
    <property type="nucleotide sequence ID" value="NZ_JBEPCO010000027.1"/>
</dbReference>
<evidence type="ECO:0000259" key="2">
    <source>
        <dbReference type="Pfam" id="PF12770"/>
    </source>
</evidence>